<dbReference type="PANTHER" id="PTHR33240">
    <property type="entry name" value="OS08G0508500 PROTEIN"/>
    <property type="match status" value="1"/>
</dbReference>
<accession>A0A1S4CQ27</accession>
<gene>
    <name evidence="1" type="primary">LOC107821257</name>
</gene>
<dbReference type="InterPro" id="IPR021109">
    <property type="entry name" value="Peptidase_aspartic_dom_sf"/>
</dbReference>
<reference evidence="1" key="1">
    <citation type="submission" date="2025-08" db="UniProtKB">
        <authorList>
            <consortium name="RefSeq"/>
        </authorList>
    </citation>
    <scope>IDENTIFICATION</scope>
</reference>
<dbReference type="PaxDb" id="4097-A0A1S4CQ27"/>
<dbReference type="OrthoDB" id="2919534at2759"/>
<dbReference type="CDD" id="cd00303">
    <property type="entry name" value="retropepsin_like"/>
    <property type="match status" value="1"/>
</dbReference>
<dbReference type="PANTHER" id="PTHR33240:SF8">
    <property type="entry name" value="OS03G0439900 PROTEIN"/>
    <property type="match status" value="1"/>
</dbReference>
<dbReference type="AlphaFoldDB" id="A0A1S4CQ27"/>
<name>A0A1S4CQ27_TOBAC</name>
<proteinExistence type="predicted"/>
<sequence>MRVLVDPGSSSNIIHWRVLEQVKLIGNIIPVTKLLASFNLKSMTTRGEILIPTHVEGVTKTTMFEVVDGNMSYNVILGGPWIHKMKVVPSTYWRRWMQPIDHRRDRESGSVRGVFGKKVTIDMTGIPLEVAGQKLSFDPIFPPVRQKKRPIVEVRNMFVKEEATRLLIIGSIREVRRGNLLDPGVLLGACQIRPGAPLPAFIVRSQESSSTFVVE</sequence>
<dbReference type="Gene3D" id="2.40.70.10">
    <property type="entry name" value="Acid Proteases"/>
    <property type="match status" value="1"/>
</dbReference>
<organism evidence="1">
    <name type="scientific">Nicotiana tabacum</name>
    <name type="common">Common tobacco</name>
    <dbReference type="NCBI Taxonomy" id="4097"/>
    <lineage>
        <taxon>Eukaryota</taxon>
        <taxon>Viridiplantae</taxon>
        <taxon>Streptophyta</taxon>
        <taxon>Embryophyta</taxon>
        <taxon>Tracheophyta</taxon>
        <taxon>Spermatophyta</taxon>
        <taxon>Magnoliopsida</taxon>
        <taxon>eudicotyledons</taxon>
        <taxon>Gunneridae</taxon>
        <taxon>Pentapetalae</taxon>
        <taxon>asterids</taxon>
        <taxon>lamiids</taxon>
        <taxon>Solanales</taxon>
        <taxon>Solanaceae</taxon>
        <taxon>Nicotianoideae</taxon>
        <taxon>Nicotianeae</taxon>
        <taxon>Nicotiana</taxon>
    </lineage>
</organism>
<protein>
    <submittedName>
        <fullName evidence="1">Uncharacterized protein</fullName>
    </submittedName>
</protein>
<dbReference type="RefSeq" id="XP_016503170.1">
    <property type="nucleotide sequence ID" value="XM_016647684.1"/>
</dbReference>
<evidence type="ECO:0000313" key="1">
    <source>
        <dbReference type="RefSeq" id="XP_016503170.1"/>
    </source>
</evidence>
<dbReference type="KEGG" id="nta:107821257"/>